<dbReference type="OrthoDB" id="433501at2759"/>
<keyword evidence="1" id="KW-0433">Leucine-rich repeat</keyword>
<feature type="coiled-coil region" evidence="3">
    <location>
        <begin position="258"/>
        <end position="334"/>
    </location>
</feature>
<proteinExistence type="predicted"/>
<evidence type="ECO:0000256" key="3">
    <source>
        <dbReference type="SAM" id="Coils"/>
    </source>
</evidence>
<dbReference type="FunCoup" id="A0A6P7Y7C0">
    <property type="interactions" value="1225"/>
</dbReference>
<feature type="coiled-coil region" evidence="3">
    <location>
        <begin position="427"/>
        <end position="797"/>
    </location>
</feature>
<dbReference type="PROSITE" id="PS51450">
    <property type="entry name" value="LRR"/>
    <property type="match status" value="5"/>
</dbReference>
<feature type="coiled-coil region" evidence="3">
    <location>
        <begin position="897"/>
        <end position="959"/>
    </location>
</feature>
<keyword evidence="3" id="KW-0175">Coiled coil</keyword>
<dbReference type="RefSeq" id="XP_030063427.1">
    <property type="nucleotide sequence ID" value="XM_030207567.1"/>
</dbReference>
<feature type="coiled-coil region" evidence="3">
    <location>
        <begin position="1024"/>
        <end position="1118"/>
    </location>
</feature>
<evidence type="ECO:0000313" key="5">
    <source>
        <dbReference type="Proteomes" id="UP000515156"/>
    </source>
</evidence>
<gene>
    <name evidence="6" type="primary">CNTRL</name>
</gene>
<feature type="coiled-coil region" evidence="3">
    <location>
        <begin position="1556"/>
        <end position="1593"/>
    </location>
</feature>
<keyword evidence="5" id="KW-1185">Reference proteome</keyword>
<dbReference type="InterPro" id="IPR001611">
    <property type="entry name" value="Leu-rich_rpt"/>
</dbReference>
<protein>
    <submittedName>
        <fullName evidence="6">Centriolin isoform X1</fullName>
    </submittedName>
</protein>
<dbReference type="SUPFAM" id="SSF52058">
    <property type="entry name" value="L domain-like"/>
    <property type="match status" value="1"/>
</dbReference>
<dbReference type="Pfam" id="PF14580">
    <property type="entry name" value="LRR_9"/>
    <property type="match status" value="1"/>
</dbReference>
<dbReference type="SMART" id="SM00365">
    <property type="entry name" value="LRR_SD22"/>
    <property type="match status" value="5"/>
</dbReference>
<dbReference type="GeneID" id="115472995"/>
<dbReference type="PANTHER" id="PTHR45973">
    <property type="entry name" value="PROTEIN PHOSPHATASE 1 REGULATORY SUBUNIT SDS22-RELATED"/>
    <property type="match status" value="1"/>
</dbReference>
<feature type="region of interest" description="Disordered" evidence="4">
    <location>
        <begin position="2301"/>
        <end position="2323"/>
    </location>
</feature>
<organism evidence="5 6">
    <name type="scientific">Microcaecilia unicolor</name>
    <dbReference type="NCBI Taxonomy" id="1415580"/>
    <lineage>
        <taxon>Eukaryota</taxon>
        <taxon>Metazoa</taxon>
        <taxon>Chordata</taxon>
        <taxon>Craniata</taxon>
        <taxon>Vertebrata</taxon>
        <taxon>Euteleostomi</taxon>
        <taxon>Amphibia</taxon>
        <taxon>Gymnophiona</taxon>
        <taxon>Siphonopidae</taxon>
        <taxon>Microcaecilia</taxon>
    </lineage>
</organism>
<feature type="coiled-coil region" evidence="3">
    <location>
        <begin position="1419"/>
        <end position="1502"/>
    </location>
</feature>
<evidence type="ECO:0000256" key="4">
    <source>
        <dbReference type="SAM" id="MobiDB-lite"/>
    </source>
</evidence>
<evidence type="ECO:0000313" key="6">
    <source>
        <dbReference type="RefSeq" id="XP_030063427.1"/>
    </source>
</evidence>
<accession>A0A6P7Y7C0</accession>
<reference evidence="6" key="1">
    <citation type="submission" date="2025-08" db="UniProtKB">
        <authorList>
            <consortium name="RefSeq"/>
        </authorList>
    </citation>
    <scope>IDENTIFICATION</scope>
</reference>
<dbReference type="SMART" id="SM00369">
    <property type="entry name" value="LRR_TYP"/>
    <property type="match status" value="3"/>
</dbReference>
<dbReference type="FunFam" id="3.80.10.10:FF:000314">
    <property type="entry name" value="centriolin isoform X4"/>
    <property type="match status" value="1"/>
</dbReference>
<dbReference type="Proteomes" id="UP000515156">
    <property type="component" value="Chromosome 6"/>
</dbReference>
<feature type="region of interest" description="Disordered" evidence="4">
    <location>
        <begin position="1934"/>
        <end position="1954"/>
    </location>
</feature>
<keyword evidence="2" id="KW-0677">Repeat</keyword>
<dbReference type="PANTHER" id="PTHR45973:SF36">
    <property type="entry name" value="CENTRIOLIN"/>
    <property type="match status" value="1"/>
</dbReference>
<feature type="coiled-coil region" evidence="3">
    <location>
        <begin position="1309"/>
        <end position="1381"/>
    </location>
</feature>
<feature type="region of interest" description="Disordered" evidence="4">
    <location>
        <begin position="1144"/>
        <end position="1181"/>
    </location>
</feature>
<evidence type="ECO:0000256" key="1">
    <source>
        <dbReference type="ARBA" id="ARBA00022614"/>
    </source>
</evidence>
<feature type="coiled-coil region" evidence="3">
    <location>
        <begin position="2261"/>
        <end position="2288"/>
    </location>
</feature>
<feature type="compositionally biased region" description="Basic and acidic residues" evidence="4">
    <location>
        <begin position="1944"/>
        <end position="1954"/>
    </location>
</feature>
<dbReference type="Gene3D" id="3.80.10.10">
    <property type="entry name" value="Ribonuclease Inhibitor"/>
    <property type="match status" value="1"/>
</dbReference>
<feature type="coiled-coil region" evidence="3">
    <location>
        <begin position="1619"/>
        <end position="1720"/>
    </location>
</feature>
<feature type="compositionally biased region" description="Polar residues" evidence="4">
    <location>
        <begin position="1"/>
        <end position="29"/>
    </location>
</feature>
<dbReference type="CTD" id="11064"/>
<name>A0A6P7Y7C0_9AMPH</name>
<feature type="region of interest" description="Disordered" evidence="4">
    <location>
        <begin position="1203"/>
        <end position="1229"/>
    </location>
</feature>
<dbReference type="SUPFAM" id="SSF57997">
    <property type="entry name" value="Tropomyosin"/>
    <property type="match status" value="2"/>
</dbReference>
<sequence>MRKGQPQKSPTKRSLVSTMLSPKSRTPSPLSKLRAPAGYKSRGRRYQQTEESDVAVASENQVAKDEDGLSSGIRYITEDLVKKLTKQDNILIVNSLNLSLAKDGGKKFKYIENLEKCERLEVLNLSNNVIEKIEKLDKQLKLRDLNLSYNKISKIEGIEHMQNLQKLNLAGNEIEHIPSWLGKKLRSLSVVNLRQNNISSLQDVAKLKSLRDLTSLFLAENPITNLPHFRLYTIFHLRSLECLDGQEVTNWERQEAHERFNIEEVEKLERELEKKLKEIEEIKDQKTKVLGDLQEQDRLNKSLKQEALQQKNSCRELERDLDTKNELLKQKTLELTRACQKQYELEQELAFYKIDAKFEPLGYYPSEGVELDDVPSESPYIGKARYKRNEYAVENFMANKAQPIHIGKVELDGQDQNKNELIQKTIHQTVDIQLEDKEKNIQAAQEKLTELQREIVNAEQQILRVTEELKELEDAVAQKKISEAEKETLRQQLVQKIQLLNQLRQEAQELERQMERQRREMEKKQMEIGELQNILDSIDPKDPKHSHVKAQKASKEQQLDMMNQHYKQLENRLDEMLSRIARETEEIKDLEQQLTEGQIAANEALKKDLEGIIIGLQEYLESVRGQAKQAHDECKELQKEREVLLQKVADLEEERNQLEIVAQDAENMRKELTELEQSLQEQQEINESLLQAQGDFSAYEAELEAQLKLRNAEAKELKEELGRRKRLSQMEHSAVQAELEKERQALENALSKAQVSEEKEQENRELLAQLKQLQASNNFLKEQLKNLQSQLDHAEDTLIHPDQVTARVAELKRKLQTGAGEIRCHNASDILGENLAELQKQIKEILDSSQQEKEAAQERQIHLQEEIASLHDKLRNAPEEYKKACNRVAEARIKSEKRENEARVYQLENEIQRLHEKLKGMDELQDLTDQQLQEADEERDKLLTELKDVENKRQLEDAKAQMQLVGLDKELKDLKRAVAASDKLATAELSVAKEQLKSLHGTVLQINHERVQEMQEVERFCIQAAQASRDLGKAESEIELLQQIVQEKEKQIHDEKERADAGTFASDFQQYEIDKLSNTLKRQKAETERLKHLLDHARADNTNDIENLLDEIAALRRALSHQNDYITSMVDPFRRRGYWYYVPSPSKASGSQSTKDSGIGFPYPATSSPAKKGGNANRHARKEECMTATRGHWVYSPFRNHLHRSHSSRDGGDGEDSGGEADGPSESPFVPPLGSVIYTVLPSGTPVPQGTVVYGPPPPVPTNGRPVAPGTVIYGPPPAGSHFVYGPPPAQFSVPLIPIGVLHCNVPEHHELENEISRLEDIVDHLRLQRHDEKWSDGSEQQHQKVKKRLQQDMQDLLLEKTELEHEVEELRRTAQKRGKRKDFIEGRIDSLIVELDLEKSLRRHDNIADEIECIEKTLLKRRAELREADHLLAEAETELKNTRGKTTDLIQRYNDAKVHLSHTEKDAEELERRAQDTAIKLVKADQQLRCLQADTRDLEQHKTQQESILKEINSVVFSRDSDFQSLNQKIGKMSESFQKLQADILSAEGKETHYLQTLKEAENILQVRKAELERLKDQITEQQQELVAFDRLRGQKKEELCLLQDSIDQKTMDLQEVLQAGEAEVAEKRRQIREVKSLLEELSVQKGELNAQISERRAQLVQLKQEILKEEDNLQSITGNIGKHKTELKHVLEMLQLENNELQGLKLQHDKKVNELERTQVAVLEEKLEYENLQHSCQLQRGEVEWQKQLLEKEKKEIEHLMAQMHSLQDSVQSLSKEKKHLEESCENLEDKLAQGKRILTATEDCSKTAVTNLETIESASHELQKELDQLSKQKQAMQQETTDIQQLLQEKKEALAQLKDDLMDTRDQLQLVEQDLKHITKRRDELHNEQAALKEDIQESLRRSKECQEKEIREEQQLQHLQRAAEERRRELAEEEMTLQRVRKDAEHEREKLEETAARLKDQKQALEWELANRENSLEQLTTKVALLEERASKLKQEEKWCTALEEALTETKYQLSEKEKQLQEKRNELVALQKEMEISTTDLNRLQDQLISERRKEEKRIAALKQSLKTQRSQLERTLQEEKHENLCLRTEMASIEQGARDSHERAKRLMKELGQLQQDYQELQKWTKRQEELEKRQQEINRAVKALKSEVKDELRSSLKDYDQPQQMLLEDIEAVFEEQENLQSELESLKENFPFTSNEGKLSVFENKLGFSKSCFMDEHWRGEALREKLCQHEDRLKAQLRQRMSKQAAVLSKGKQQTEGSLQSLKKQVDALDELVSNTTGESIYSFQNSTRLSSSSWEDTEPLPSQIFSGGDLQHPFTQTKNISTELQSLH</sequence>
<feature type="coiled-coil region" evidence="3">
    <location>
        <begin position="835"/>
        <end position="873"/>
    </location>
</feature>
<dbReference type="KEGG" id="muo:115472995"/>
<feature type="region of interest" description="Disordered" evidence="4">
    <location>
        <begin position="1"/>
        <end position="58"/>
    </location>
</feature>
<evidence type="ECO:0000256" key="2">
    <source>
        <dbReference type="ARBA" id="ARBA00022737"/>
    </source>
</evidence>
<dbReference type="InterPro" id="IPR050576">
    <property type="entry name" value="Cilia_flagella_integrity"/>
</dbReference>
<dbReference type="InterPro" id="IPR003591">
    <property type="entry name" value="Leu-rich_rpt_typical-subtyp"/>
</dbReference>
<dbReference type="InterPro" id="IPR032675">
    <property type="entry name" value="LRR_dom_sf"/>
</dbReference>
<feature type="compositionally biased region" description="Polar residues" evidence="4">
    <location>
        <begin position="1146"/>
        <end position="1156"/>
    </location>
</feature>
<dbReference type="InParanoid" id="A0A6P7Y7C0"/>